<sequence>MASVTALDAANAPYQPASHHQSLNHGSWRSSGGGTMSPDLSSNFDSGSRVDPRLRTPVQVPPWQEYHPQPHRLNSDPLITMRTPQTSPDRSIRNNSSIATTF</sequence>
<accession>A0A165XFC9</accession>
<evidence type="ECO:0000313" key="3">
    <source>
        <dbReference type="Proteomes" id="UP000076798"/>
    </source>
</evidence>
<keyword evidence="3" id="KW-1185">Reference proteome</keyword>
<reference evidence="2 3" key="1">
    <citation type="journal article" date="2016" name="Mol. Biol. Evol.">
        <title>Comparative Genomics of Early-Diverging Mushroom-Forming Fungi Provides Insights into the Origins of Lignocellulose Decay Capabilities.</title>
        <authorList>
            <person name="Nagy L.G."/>
            <person name="Riley R."/>
            <person name="Tritt A."/>
            <person name="Adam C."/>
            <person name="Daum C."/>
            <person name="Floudas D."/>
            <person name="Sun H."/>
            <person name="Yadav J.S."/>
            <person name="Pangilinan J."/>
            <person name="Larsson K.H."/>
            <person name="Matsuura K."/>
            <person name="Barry K."/>
            <person name="Labutti K."/>
            <person name="Kuo R."/>
            <person name="Ohm R.A."/>
            <person name="Bhattacharya S.S."/>
            <person name="Shirouzu T."/>
            <person name="Yoshinaga Y."/>
            <person name="Martin F.M."/>
            <person name="Grigoriev I.V."/>
            <person name="Hibbett D.S."/>
        </authorList>
    </citation>
    <scope>NUCLEOTIDE SEQUENCE [LARGE SCALE GENOMIC DNA]</scope>
    <source>
        <strain evidence="2 3">HHB10207 ss-3</strain>
    </source>
</reference>
<dbReference type="EMBL" id="KV428381">
    <property type="protein sequence ID" value="KZT32137.1"/>
    <property type="molecule type" value="Genomic_DNA"/>
</dbReference>
<protein>
    <submittedName>
        <fullName evidence="2">Uncharacterized protein</fullName>
    </submittedName>
</protein>
<feature type="region of interest" description="Disordered" evidence="1">
    <location>
        <begin position="1"/>
        <end position="102"/>
    </location>
</feature>
<gene>
    <name evidence="2" type="ORF">SISSUDRAFT_1067166</name>
</gene>
<organism evidence="2 3">
    <name type="scientific">Sistotremastrum suecicum HHB10207 ss-3</name>
    <dbReference type="NCBI Taxonomy" id="1314776"/>
    <lineage>
        <taxon>Eukaryota</taxon>
        <taxon>Fungi</taxon>
        <taxon>Dikarya</taxon>
        <taxon>Basidiomycota</taxon>
        <taxon>Agaricomycotina</taxon>
        <taxon>Agaricomycetes</taxon>
        <taxon>Sistotremastrales</taxon>
        <taxon>Sistotremastraceae</taxon>
        <taxon>Sistotremastrum</taxon>
    </lineage>
</organism>
<proteinExistence type="predicted"/>
<dbReference type="Proteomes" id="UP000076798">
    <property type="component" value="Unassembled WGS sequence"/>
</dbReference>
<evidence type="ECO:0000256" key="1">
    <source>
        <dbReference type="SAM" id="MobiDB-lite"/>
    </source>
</evidence>
<feature type="compositionally biased region" description="Polar residues" evidence="1">
    <location>
        <begin position="18"/>
        <end position="30"/>
    </location>
</feature>
<evidence type="ECO:0000313" key="2">
    <source>
        <dbReference type="EMBL" id="KZT32137.1"/>
    </source>
</evidence>
<dbReference type="AlphaFoldDB" id="A0A165XFC9"/>
<feature type="compositionally biased region" description="Polar residues" evidence="1">
    <location>
        <begin position="82"/>
        <end position="102"/>
    </location>
</feature>
<name>A0A165XFC9_9AGAM</name>